<dbReference type="AlphaFoldDB" id="A0A931I8R5"/>
<dbReference type="Proteomes" id="UP000655751">
    <property type="component" value="Unassembled WGS sequence"/>
</dbReference>
<feature type="chain" id="PRO_5037531293" evidence="1">
    <location>
        <begin position="29"/>
        <end position="184"/>
    </location>
</feature>
<dbReference type="EMBL" id="JADMLG010000004">
    <property type="protein sequence ID" value="MBH0776939.1"/>
    <property type="molecule type" value="Genomic_DNA"/>
</dbReference>
<keyword evidence="1" id="KW-0732">Signal</keyword>
<gene>
    <name evidence="2" type="ORF">IT779_11655</name>
</gene>
<dbReference type="InterPro" id="IPR023346">
    <property type="entry name" value="Lysozyme-like_dom_sf"/>
</dbReference>
<comment type="caution">
    <text evidence="2">The sequence shown here is derived from an EMBL/GenBank/DDBJ whole genome shotgun (WGS) entry which is preliminary data.</text>
</comment>
<reference evidence="2" key="1">
    <citation type="submission" date="2020-11" db="EMBL/GenBank/DDBJ databases">
        <title>Nocardia NEAU-351.nov., a novel actinomycete isolated from the cow dung.</title>
        <authorList>
            <person name="Zhang X."/>
        </authorList>
    </citation>
    <scope>NUCLEOTIDE SEQUENCE</scope>
    <source>
        <strain evidence="2">NEAU-351</strain>
    </source>
</reference>
<protein>
    <submittedName>
        <fullName evidence="2">Lytic transglycosylase domain-containing protein</fullName>
    </submittedName>
</protein>
<organism evidence="2 3">
    <name type="scientific">Nocardia bovistercoris</name>
    <dbReference type="NCBI Taxonomy" id="2785916"/>
    <lineage>
        <taxon>Bacteria</taxon>
        <taxon>Bacillati</taxon>
        <taxon>Actinomycetota</taxon>
        <taxon>Actinomycetes</taxon>
        <taxon>Mycobacteriales</taxon>
        <taxon>Nocardiaceae</taxon>
        <taxon>Nocardia</taxon>
    </lineage>
</organism>
<evidence type="ECO:0000313" key="3">
    <source>
        <dbReference type="Proteomes" id="UP000655751"/>
    </source>
</evidence>
<keyword evidence="3" id="KW-1185">Reference proteome</keyword>
<name>A0A931I8R5_9NOCA</name>
<feature type="signal peptide" evidence="1">
    <location>
        <begin position="1"/>
        <end position="28"/>
    </location>
</feature>
<evidence type="ECO:0000256" key="1">
    <source>
        <dbReference type="SAM" id="SignalP"/>
    </source>
</evidence>
<dbReference type="Gene3D" id="1.10.530.10">
    <property type="match status" value="1"/>
</dbReference>
<accession>A0A931I8R5</accession>
<dbReference type="RefSeq" id="WP_196149291.1">
    <property type="nucleotide sequence ID" value="NZ_JADMLG010000004.1"/>
</dbReference>
<proteinExistence type="predicted"/>
<evidence type="ECO:0000313" key="2">
    <source>
        <dbReference type="EMBL" id="MBH0776939.1"/>
    </source>
</evidence>
<sequence>MKRFLLAAITACAGAFCVAWLTSVPASAAPSPTQAPGVLEDIPLAEADIPATDLPRTDYPVDDLPTVESELPVEETDGGKTTESAGFLLRNSLRGLALTVVPLPQFPAFDAVITRESGWNVFAINPSSGAYGLGQALPAFKMSTHGWDWPFNPLTQIRWTYDYMVQRYGGPDQAWEFWQRNHWY</sequence>
<dbReference type="SUPFAM" id="SSF53955">
    <property type="entry name" value="Lysozyme-like"/>
    <property type="match status" value="1"/>
</dbReference>